<proteinExistence type="predicted"/>
<comment type="caution">
    <text evidence="1">The sequence shown here is derived from an EMBL/GenBank/DDBJ whole genome shotgun (WGS) entry which is preliminary data.</text>
</comment>
<evidence type="ECO:0008006" key="3">
    <source>
        <dbReference type="Google" id="ProtNLM"/>
    </source>
</evidence>
<dbReference type="InterPro" id="IPR041881">
    <property type="entry name" value="PqqD_sf"/>
</dbReference>
<evidence type="ECO:0000313" key="2">
    <source>
        <dbReference type="Proteomes" id="UP001501442"/>
    </source>
</evidence>
<keyword evidence="2" id="KW-1185">Reference proteome</keyword>
<dbReference type="Gene3D" id="1.10.10.1150">
    <property type="entry name" value="Coenzyme PQQ synthesis protein D (PqqD)"/>
    <property type="match status" value="1"/>
</dbReference>
<protein>
    <recommendedName>
        <fullName evidence="3">Lasso peptide biosynthesis PqqD family chaperone</fullName>
    </recommendedName>
</protein>
<evidence type="ECO:0000313" key="1">
    <source>
        <dbReference type="EMBL" id="GAA4625487.1"/>
    </source>
</evidence>
<gene>
    <name evidence="1" type="ORF">GCM10023196_029840</name>
</gene>
<dbReference type="Proteomes" id="UP001501442">
    <property type="component" value="Unassembled WGS sequence"/>
</dbReference>
<dbReference type="EMBL" id="BAABHK010000003">
    <property type="protein sequence ID" value="GAA4625487.1"/>
    <property type="molecule type" value="Genomic_DNA"/>
</dbReference>
<reference evidence="2" key="1">
    <citation type="journal article" date="2019" name="Int. J. Syst. Evol. Microbiol.">
        <title>The Global Catalogue of Microorganisms (GCM) 10K type strain sequencing project: providing services to taxonomists for standard genome sequencing and annotation.</title>
        <authorList>
            <consortium name="The Broad Institute Genomics Platform"/>
            <consortium name="The Broad Institute Genome Sequencing Center for Infectious Disease"/>
            <person name="Wu L."/>
            <person name="Ma J."/>
        </authorList>
    </citation>
    <scope>NUCLEOTIDE SEQUENCE [LARGE SCALE GENOMIC DNA]</scope>
    <source>
        <strain evidence="2">JCM 17939</strain>
    </source>
</reference>
<dbReference type="InterPro" id="IPR008792">
    <property type="entry name" value="PQQD"/>
</dbReference>
<dbReference type="Pfam" id="PF05402">
    <property type="entry name" value="PqqD"/>
    <property type="match status" value="1"/>
</dbReference>
<accession>A0ABP8UBU5</accession>
<dbReference type="NCBIfam" id="NF033530">
    <property type="entry name" value="lasso_PqqD_Strm"/>
    <property type="match status" value="1"/>
</dbReference>
<organism evidence="1 2">
    <name type="scientific">Actinoallomurus vinaceus</name>
    <dbReference type="NCBI Taxonomy" id="1080074"/>
    <lineage>
        <taxon>Bacteria</taxon>
        <taxon>Bacillati</taxon>
        <taxon>Actinomycetota</taxon>
        <taxon>Actinomycetes</taxon>
        <taxon>Streptosporangiales</taxon>
        <taxon>Thermomonosporaceae</taxon>
        <taxon>Actinoallomurus</taxon>
    </lineage>
</organism>
<sequence length="88" mass="9528">MTLRLRRDVSTADTGTGLVLLDQAAGRYWQLNPTGALVLRMLLDGVTEPEVARTLAERHAIEVERAGTDVTALVESLRAAKVVEEAAQ</sequence>
<dbReference type="RefSeq" id="WP_345431345.1">
    <property type="nucleotide sequence ID" value="NZ_BAABHK010000003.1"/>
</dbReference>
<name>A0ABP8UBU5_9ACTN</name>